<dbReference type="InterPro" id="IPR035709">
    <property type="entry name" value="YoaB-like"/>
</dbReference>
<dbReference type="Pfam" id="PF01042">
    <property type="entry name" value="Ribonuc_L-PSP"/>
    <property type="match status" value="1"/>
</dbReference>
<evidence type="ECO:0000313" key="2">
    <source>
        <dbReference type="Proteomes" id="UP000264719"/>
    </source>
</evidence>
<organism evidence="1 2">
    <name type="scientific">Roseovarius nubinhibens</name>
    <dbReference type="NCBI Taxonomy" id="314263"/>
    <lineage>
        <taxon>Bacteria</taxon>
        <taxon>Pseudomonadati</taxon>
        <taxon>Pseudomonadota</taxon>
        <taxon>Alphaproteobacteria</taxon>
        <taxon>Rhodobacterales</taxon>
        <taxon>Roseobacteraceae</taxon>
        <taxon>Roseovarius</taxon>
    </lineage>
</organism>
<dbReference type="Gene3D" id="3.30.1330.40">
    <property type="entry name" value="RutC-like"/>
    <property type="match status" value="1"/>
</dbReference>
<dbReference type="InterPro" id="IPR006175">
    <property type="entry name" value="YjgF/YER057c/UK114"/>
</dbReference>
<accession>A0A348WBR6</accession>
<dbReference type="InterPro" id="IPR035959">
    <property type="entry name" value="RutC-like_sf"/>
</dbReference>
<dbReference type="CDD" id="cd06150">
    <property type="entry name" value="YjgF_YER057c_UK114_like_2"/>
    <property type="match status" value="1"/>
</dbReference>
<dbReference type="PANTHER" id="PTHR47328">
    <property type="match status" value="1"/>
</dbReference>
<gene>
    <name evidence="1" type="ORF">DCS45_08895</name>
</gene>
<dbReference type="AlphaFoldDB" id="A0A348WBR6"/>
<reference evidence="1 2" key="1">
    <citation type="journal article" date="2018" name="Nat. Biotechnol.">
        <title>A standardized bacterial taxonomy based on genome phylogeny substantially revises the tree of life.</title>
        <authorList>
            <person name="Parks D.H."/>
            <person name="Chuvochina M."/>
            <person name="Waite D.W."/>
            <person name="Rinke C."/>
            <person name="Skarshewski A."/>
            <person name="Chaumeil P.A."/>
            <person name="Hugenholtz P."/>
        </authorList>
    </citation>
    <scope>NUCLEOTIDE SEQUENCE [LARGE SCALE GENOMIC DNA]</scope>
    <source>
        <strain evidence="1">UBA9169</strain>
    </source>
</reference>
<dbReference type="SUPFAM" id="SSF55298">
    <property type="entry name" value="YjgF-like"/>
    <property type="match status" value="1"/>
</dbReference>
<comment type="caution">
    <text evidence="1">The sequence shown here is derived from an EMBL/GenBank/DDBJ whole genome shotgun (WGS) entry which is preliminary data.</text>
</comment>
<evidence type="ECO:0000313" key="1">
    <source>
        <dbReference type="EMBL" id="HAR51978.1"/>
    </source>
</evidence>
<proteinExistence type="predicted"/>
<dbReference type="RefSeq" id="WP_216016449.1">
    <property type="nucleotide sequence ID" value="NZ_CAXAXR010000053.1"/>
</dbReference>
<dbReference type="Proteomes" id="UP000264719">
    <property type="component" value="Unassembled WGS sequence"/>
</dbReference>
<dbReference type="PANTHER" id="PTHR47328:SF1">
    <property type="entry name" value="RUTC FAMILY PROTEIN YOAB"/>
    <property type="match status" value="1"/>
</dbReference>
<sequence length="123" mass="13355">MDIKRIETGPRMSQAVVHGTTIYLAGQVGKVGDSVADQTRTCLEQVETLLKGLNSDPTRILQTTIWLADMADFAEMNEVWDAWVPQGHTPARACGEAKLAHPGLLVEFIVIAAVKSDLPGQDK</sequence>
<protein>
    <submittedName>
        <fullName evidence="1">Uncharacterized protein</fullName>
    </submittedName>
</protein>
<name>A0A348WBR6_9RHOB</name>
<dbReference type="EMBL" id="DMVW01000088">
    <property type="protein sequence ID" value="HAR51978.1"/>
    <property type="molecule type" value="Genomic_DNA"/>
</dbReference>